<comment type="caution">
    <text evidence="1">The sequence shown here is derived from an EMBL/GenBank/DDBJ whole genome shotgun (WGS) entry which is preliminary data.</text>
</comment>
<sequence>MARNRSRLPKWIATGKPIVAPPPLPPEELEAAVDDGLLIARFSAVLALKNRLIVSALRDDEPFDRDSAARAYAAVVADLAIEQDQNADHAAELIDQVELDPGVARHEHDYKSRDVELLSARRAVYRRVAKRLRDDARDPEVVARVVEEARERAWEEIARELSSRLDDAREVAGVVVDDEYRRLRAERMRRVREFDLWELAESREAAAARVARAARQARAGHRRS</sequence>
<dbReference type="EMBL" id="BAAAQY010000001">
    <property type="protein sequence ID" value="GAA2224050.1"/>
    <property type="molecule type" value="Genomic_DNA"/>
</dbReference>
<evidence type="ECO:0008006" key="3">
    <source>
        <dbReference type="Google" id="ProtNLM"/>
    </source>
</evidence>
<dbReference type="Proteomes" id="UP001500929">
    <property type="component" value="Unassembled WGS sequence"/>
</dbReference>
<evidence type="ECO:0000313" key="1">
    <source>
        <dbReference type="EMBL" id="GAA2224050.1"/>
    </source>
</evidence>
<reference evidence="2" key="1">
    <citation type="journal article" date="2019" name="Int. J. Syst. Evol. Microbiol.">
        <title>The Global Catalogue of Microorganisms (GCM) 10K type strain sequencing project: providing services to taxonomists for standard genome sequencing and annotation.</title>
        <authorList>
            <consortium name="The Broad Institute Genomics Platform"/>
            <consortium name="The Broad Institute Genome Sequencing Center for Infectious Disease"/>
            <person name="Wu L."/>
            <person name="Ma J."/>
        </authorList>
    </citation>
    <scope>NUCLEOTIDE SEQUENCE [LARGE SCALE GENOMIC DNA]</scope>
    <source>
        <strain evidence="2">JCM 16117</strain>
    </source>
</reference>
<keyword evidence="2" id="KW-1185">Reference proteome</keyword>
<dbReference type="RefSeq" id="WP_259477646.1">
    <property type="nucleotide sequence ID" value="NZ_BAAAQY010000001.1"/>
</dbReference>
<evidence type="ECO:0000313" key="2">
    <source>
        <dbReference type="Proteomes" id="UP001500929"/>
    </source>
</evidence>
<protein>
    <recommendedName>
        <fullName evidence="3">Asparagine synthase</fullName>
    </recommendedName>
</protein>
<gene>
    <name evidence="1" type="ORF">GCM10009851_04180</name>
</gene>
<name>A0ABP5Q2J0_9MICO</name>
<proteinExistence type="predicted"/>
<organism evidence="1 2">
    <name type="scientific">Herbiconiux moechotypicola</name>
    <dbReference type="NCBI Taxonomy" id="637393"/>
    <lineage>
        <taxon>Bacteria</taxon>
        <taxon>Bacillati</taxon>
        <taxon>Actinomycetota</taxon>
        <taxon>Actinomycetes</taxon>
        <taxon>Micrococcales</taxon>
        <taxon>Microbacteriaceae</taxon>
        <taxon>Herbiconiux</taxon>
    </lineage>
</organism>
<accession>A0ABP5Q2J0</accession>